<keyword evidence="2" id="KW-0408">Iron</keyword>
<evidence type="ECO:0000256" key="2">
    <source>
        <dbReference type="ARBA" id="ARBA00023004"/>
    </source>
</evidence>
<reference evidence="3" key="1">
    <citation type="submission" date="2018-05" db="EMBL/GenBank/DDBJ databases">
        <authorList>
            <person name="Lanie J.A."/>
            <person name="Ng W.-L."/>
            <person name="Kazmierczak K.M."/>
            <person name="Andrzejewski T.M."/>
            <person name="Davidsen T.M."/>
            <person name="Wayne K.J."/>
            <person name="Tettelin H."/>
            <person name="Glass J.I."/>
            <person name="Rusch D."/>
            <person name="Podicherti R."/>
            <person name="Tsui H.-C.T."/>
            <person name="Winkler M.E."/>
        </authorList>
    </citation>
    <scope>NUCLEOTIDE SEQUENCE</scope>
</reference>
<evidence type="ECO:0000313" key="3">
    <source>
        <dbReference type="EMBL" id="SVA01943.1"/>
    </source>
</evidence>
<evidence type="ECO:0000256" key="1">
    <source>
        <dbReference type="ARBA" id="ARBA00022723"/>
    </source>
</evidence>
<dbReference type="Gene3D" id="2.60.120.620">
    <property type="entry name" value="q2cbj1_9rhob like domain"/>
    <property type="match status" value="1"/>
</dbReference>
<proteinExistence type="predicted"/>
<dbReference type="Pfam" id="PF05721">
    <property type="entry name" value="PhyH"/>
    <property type="match status" value="1"/>
</dbReference>
<feature type="non-terminal residue" evidence="3">
    <location>
        <position position="1"/>
    </location>
</feature>
<gene>
    <name evidence="3" type="ORF">METZ01_LOCUS54797</name>
</gene>
<evidence type="ECO:0008006" key="4">
    <source>
        <dbReference type="Google" id="ProtNLM"/>
    </source>
</evidence>
<protein>
    <recommendedName>
        <fullName evidence="4">Fe2OG dioxygenase domain-containing protein</fullName>
    </recommendedName>
</protein>
<sequence>VVLPGFVPPDRVESLRRRIDDLVAGYASQGLPDGAATVFSTTEQTHAQDNWFLTSADVIRPFFENGAFDADGNLVAPMDRALNKMGHALHDLDPAFDQFSRTTDLASLVAELGVTDPLLLQSMVIFKPPRIGGEVVCHCDHSFLWTDPQTVVGLWFALDDATVANGCMWAIPGGHVGGARTRFRLDGTGGTTTDVLDPTPYDHGDLVPVEAEAGTLVAFHGCLPHWSGANTSDRPRLAYTLHVIDGTAHYRADNWLQRGADLPLRGFA</sequence>
<dbReference type="SUPFAM" id="SSF51197">
    <property type="entry name" value="Clavaminate synthase-like"/>
    <property type="match status" value="1"/>
</dbReference>
<dbReference type="PANTHER" id="PTHR20883">
    <property type="entry name" value="PHYTANOYL-COA DIOXYGENASE DOMAIN CONTAINING 1"/>
    <property type="match status" value="1"/>
</dbReference>
<organism evidence="3">
    <name type="scientific">marine metagenome</name>
    <dbReference type="NCBI Taxonomy" id="408172"/>
    <lineage>
        <taxon>unclassified sequences</taxon>
        <taxon>metagenomes</taxon>
        <taxon>ecological metagenomes</taxon>
    </lineage>
</organism>
<dbReference type="PANTHER" id="PTHR20883:SF15">
    <property type="entry name" value="PHYTANOYL-COA DIOXYGENASE DOMAIN-CONTAINING PROTEIN 1"/>
    <property type="match status" value="1"/>
</dbReference>
<keyword evidence="1" id="KW-0479">Metal-binding</keyword>
<accession>A0A381SKZ2</accession>
<name>A0A381SKZ2_9ZZZZ</name>
<dbReference type="GO" id="GO:0046872">
    <property type="term" value="F:metal ion binding"/>
    <property type="evidence" value="ECO:0007669"/>
    <property type="project" value="UniProtKB-KW"/>
</dbReference>
<dbReference type="InterPro" id="IPR008775">
    <property type="entry name" value="Phytyl_CoA_dOase-like"/>
</dbReference>
<dbReference type="AlphaFoldDB" id="A0A381SKZ2"/>
<dbReference type="EMBL" id="UINC01002954">
    <property type="protein sequence ID" value="SVA01943.1"/>
    <property type="molecule type" value="Genomic_DNA"/>
</dbReference>